<evidence type="ECO:0000313" key="1">
    <source>
        <dbReference type="EMBL" id="QBZ54539.1"/>
    </source>
</evidence>
<sequence>MRYLLLVHCSTFTPLYGRYESISSRLMQVQLIYSRQRPAGHVDPPTQEGFETERPELMDMLLKRLGEAEFTIWLVVSIDDSRKSGDRTSRPLPRASAHLQYPPASHAEKYTAMKPFDRRTNGPTGQKVMAFVMTADAGLLVKHFMMMIERPQELVHSIDSGYLHWLVLRG</sequence>
<accession>A0A4P7MWW8</accession>
<gene>
    <name evidence="1" type="ORF">PoMZ_10239</name>
</gene>
<protein>
    <submittedName>
        <fullName evidence="1">Uncharacterized protein</fullName>
    </submittedName>
</protein>
<organism evidence="1 2">
    <name type="scientific">Pyricularia oryzae</name>
    <name type="common">Rice blast fungus</name>
    <name type="synonym">Magnaporthe oryzae</name>
    <dbReference type="NCBI Taxonomy" id="318829"/>
    <lineage>
        <taxon>Eukaryota</taxon>
        <taxon>Fungi</taxon>
        <taxon>Dikarya</taxon>
        <taxon>Ascomycota</taxon>
        <taxon>Pezizomycotina</taxon>
        <taxon>Sordariomycetes</taxon>
        <taxon>Sordariomycetidae</taxon>
        <taxon>Magnaporthales</taxon>
        <taxon>Pyriculariaceae</taxon>
        <taxon>Pyricularia</taxon>
    </lineage>
</organism>
<reference evidence="1 2" key="1">
    <citation type="journal article" date="2019" name="Mol. Biol. Evol.">
        <title>Blast fungal genomes show frequent chromosomal changes, gene gains and losses, and effector gene turnover.</title>
        <authorList>
            <person name="Gomez Luciano L.B."/>
            <person name="Jason Tsai I."/>
            <person name="Chuma I."/>
            <person name="Tosa Y."/>
            <person name="Chen Y.H."/>
            <person name="Li J.Y."/>
            <person name="Li M.Y."/>
            <person name="Jade Lu M.Y."/>
            <person name="Nakayashiki H."/>
            <person name="Li W.H."/>
        </authorList>
    </citation>
    <scope>NUCLEOTIDE SEQUENCE [LARGE SCALE GENOMIC DNA]</scope>
    <source>
        <strain evidence="1">MZ5-1-6</strain>
    </source>
</reference>
<proteinExistence type="predicted"/>
<dbReference type="AlphaFoldDB" id="A0A4P7MWW8"/>
<evidence type="ECO:0000313" key="2">
    <source>
        <dbReference type="Proteomes" id="UP000294847"/>
    </source>
</evidence>
<dbReference type="EMBL" id="CP034204">
    <property type="protein sequence ID" value="QBZ54539.1"/>
    <property type="molecule type" value="Genomic_DNA"/>
</dbReference>
<name>A0A4P7MWW8_PYROR</name>
<dbReference type="Proteomes" id="UP000294847">
    <property type="component" value="Chromosome 1"/>
</dbReference>